<protein>
    <submittedName>
        <fullName evidence="1">Uncharacterized protein</fullName>
    </submittedName>
</protein>
<organism evidence="1 2">
    <name type="scientific">Cirrhinus molitorella</name>
    <name type="common">mud carp</name>
    <dbReference type="NCBI Taxonomy" id="172907"/>
    <lineage>
        <taxon>Eukaryota</taxon>
        <taxon>Metazoa</taxon>
        <taxon>Chordata</taxon>
        <taxon>Craniata</taxon>
        <taxon>Vertebrata</taxon>
        <taxon>Euteleostomi</taxon>
        <taxon>Actinopterygii</taxon>
        <taxon>Neopterygii</taxon>
        <taxon>Teleostei</taxon>
        <taxon>Ostariophysi</taxon>
        <taxon>Cypriniformes</taxon>
        <taxon>Cyprinidae</taxon>
        <taxon>Labeoninae</taxon>
        <taxon>Labeonini</taxon>
        <taxon>Cirrhinus</taxon>
    </lineage>
</organism>
<comment type="caution">
    <text evidence="1">The sequence shown here is derived from an EMBL/GenBank/DDBJ whole genome shotgun (WGS) entry which is preliminary data.</text>
</comment>
<gene>
    <name evidence="1" type="ORF">QQF64_016070</name>
</gene>
<sequence length="87" mass="10149">MTSEHLWLCIRARNVQRALCVSPSSPLISAHMSRHSCFFSKQFHAEDQAPALIWTLPLLDFCKTSSRFSYFTWRAVQMEICLTVYHI</sequence>
<dbReference type="EMBL" id="JAYMGO010000020">
    <property type="protein sequence ID" value="KAL1253841.1"/>
    <property type="molecule type" value="Genomic_DNA"/>
</dbReference>
<proteinExistence type="predicted"/>
<evidence type="ECO:0000313" key="1">
    <source>
        <dbReference type="EMBL" id="KAL1253841.1"/>
    </source>
</evidence>
<reference evidence="1 2" key="1">
    <citation type="submission" date="2023-09" db="EMBL/GenBank/DDBJ databases">
        <authorList>
            <person name="Wang M."/>
        </authorList>
    </citation>
    <scope>NUCLEOTIDE SEQUENCE [LARGE SCALE GENOMIC DNA]</scope>
    <source>
        <strain evidence="1">GT-2023</strain>
        <tissue evidence="1">Liver</tissue>
    </source>
</reference>
<keyword evidence="2" id="KW-1185">Reference proteome</keyword>
<evidence type="ECO:0000313" key="2">
    <source>
        <dbReference type="Proteomes" id="UP001558613"/>
    </source>
</evidence>
<name>A0ABR3LPC3_9TELE</name>
<dbReference type="Proteomes" id="UP001558613">
    <property type="component" value="Unassembled WGS sequence"/>
</dbReference>
<accession>A0ABR3LPC3</accession>